<dbReference type="Gene3D" id="2.60.210.10">
    <property type="entry name" value="Apoptosis, Tumor Necrosis Factor Receptor Associated Protein 2, Chain A"/>
    <property type="match status" value="1"/>
</dbReference>
<name>A0A9W7XB71_9POAL</name>
<evidence type="ECO:0000256" key="2">
    <source>
        <dbReference type="ARBA" id="ARBA00010846"/>
    </source>
</evidence>
<dbReference type="AlphaFoldDB" id="A0A9W7XB71"/>
<dbReference type="Pfam" id="PF24570">
    <property type="entry name" value="BACK_BPM_SPOP"/>
    <property type="match status" value="1"/>
</dbReference>
<dbReference type="InterPro" id="IPR000210">
    <property type="entry name" value="BTB/POZ_dom"/>
</dbReference>
<evidence type="ECO:0000313" key="6">
    <source>
        <dbReference type="Proteomes" id="UP001164776"/>
    </source>
</evidence>
<dbReference type="Gene3D" id="3.30.710.10">
    <property type="entry name" value="Potassium Channel Kv1.1, Chain A"/>
    <property type="match status" value="1"/>
</dbReference>
<sequence length="330" mass="36265">MGSSDLVPREVFGSHVLTIHSYTLTRGVIYGDFINAGTFAAAGHDWPILYYPNGDFSKKTDWISLYLKLHRPTTHGAAAGAVKARFRFSLLGVDGRPARGYSKGSDDGAGYKVFVPMTTKQGFRKFIRRDALAWKSGCLLHDCFSVRCDITVLNVTYKHRVQRVAPAAAAPERFVVMPPSSVDRDLGGLLASGKGADVVFEVAGETFAVHRNILATRSLVFMEELFGPTKDMATGRVHVHDMAVRRPWYSLERLKLICEDNLCNYIETSTVGTILTLAEQHGCYGLRKACLQFLMSGNNLKAAIQTGGFDHLTNSCPSVLKELLSKLTIG</sequence>
<organism evidence="5 6">
    <name type="scientific">Paspalum vaginatum</name>
    <name type="common">seashore paspalum</name>
    <dbReference type="NCBI Taxonomy" id="158149"/>
    <lineage>
        <taxon>Eukaryota</taxon>
        <taxon>Viridiplantae</taxon>
        <taxon>Streptophyta</taxon>
        <taxon>Embryophyta</taxon>
        <taxon>Tracheophyta</taxon>
        <taxon>Spermatophyta</taxon>
        <taxon>Magnoliopsida</taxon>
        <taxon>Liliopsida</taxon>
        <taxon>Poales</taxon>
        <taxon>Poaceae</taxon>
        <taxon>PACMAD clade</taxon>
        <taxon>Panicoideae</taxon>
        <taxon>Andropogonodae</taxon>
        <taxon>Paspaleae</taxon>
        <taxon>Paspalinae</taxon>
        <taxon>Paspalum</taxon>
    </lineage>
</organism>
<dbReference type="SUPFAM" id="SSF54695">
    <property type="entry name" value="POZ domain"/>
    <property type="match status" value="1"/>
</dbReference>
<dbReference type="EMBL" id="MU629650">
    <property type="protein sequence ID" value="KAJ1255709.1"/>
    <property type="molecule type" value="Genomic_DNA"/>
</dbReference>
<protein>
    <recommendedName>
        <fullName evidence="7">BTB domain-containing protein</fullName>
    </recommendedName>
</protein>
<dbReference type="Gene3D" id="1.25.40.420">
    <property type="match status" value="1"/>
</dbReference>
<dbReference type="GO" id="GO:0016567">
    <property type="term" value="P:protein ubiquitination"/>
    <property type="evidence" value="ECO:0007669"/>
    <property type="project" value="InterPro"/>
</dbReference>
<dbReference type="Proteomes" id="UP001164776">
    <property type="component" value="Unassembled WGS sequence"/>
</dbReference>
<dbReference type="InterPro" id="IPR045005">
    <property type="entry name" value="BPM1-6"/>
</dbReference>
<evidence type="ECO:0000313" key="5">
    <source>
        <dbReference type="EMBL" id="KAJ1255709.1"/>
    </source>
</evidence>
<dbReference type="InterPro" id="IPR056423">
    <property type="entry name" value="BACK_BPM_SPOP"/>
</dbReference>
<evidence type="ECO:0000259" key="4">
    <source>
        <dbReference type="PROSITE" id="PS50144"/>
    </source>
</evidence>
<dbReference type="InterPro" id="IPR011333">
    <property type="entry name" value="SKP1/BTB/POZ_sf"/>
</dbReference>
<dbReference type="PANTHER" id="PTHR26379:SF457">
    <property type="entry name" value="BTB DOMAIN-CONTAINING PROTEIN"/>
    <property type="match status" value="1"/>
</dbReference>
<dbReference type="InterPro" id="IPR002083">
    <property type="entry name" value="MATH/TRAF_dom"/>
</dbReference>
<keyword evidence="6" id="KW-1185">Reference proteome</keyword>
<dbReference type="SUPFAM" id="SSF49599">
    <property type="entry name" value="TRAF domain-like"/>
    <property type="match status" value="1"/>
</dbReference>
<comment type="caution">
    <text evidence="5">The sequence shown here is derived from an EMBL/GenBank/DDBJ whole genome shotgun (WGS) entry which is preliminary data.</text>
</comment>
<gene>
    <name evidence="5" type="ORF">BS78_K169000</name>
</gene>
<dbReference type="Pfam" id="PF22486">
    <property type="entry name" value="MATH_2"/>
    <property type="match status" value="1"/>
</dbReference>
<reference evidence="5 6" key="1">
    <citation type="submission" date="2022-10" db="EMBL/GenBank/DDBJ databases">
        <title>WGS assembly of Paspalum vaginatum 540-79.</title>
        <authorList>
            <person name="Sun G."/>
            <person name="Wase N."/>
            <person name="Shu S."/>
            <person name="Jenkins J."/>
            <person name="Zhou B."/>
            <person name="Torres-Rodriguez J."/>
            <person name="Chen C."/>
            <person name="Sandor L."/>
            <person name="Plott C."/>
            <person name="Yoshinga Y."/>
            <person name="Daum C."/>
            <person name="Qi P."/>
            <person name="Barry K."/>
            <person name="Lipzen A."/>
            <person name="Berry L."/>
            <person name="Pedersen C."/>
            <person name="Gottilla T."/>
            <person name="Foltz A."/>
            <person name="Yu H."/>
            <person name="O'Malley R."/>
            <person name="Zhang C."/>
            <person name="Devos K."/>
            <person name="Sigmon B."/>
            <person name="Yu B."/>
            <person name="Obata T."/>
            <person name="Schmutz J."/>
            <person name="Schnable J."/>
        </authorList>
    </citation>
    <scope>NUCLEOTIDE SEQUENCE [LARGE SCALE GENOMIC DNA]</scope>
    <source>
        <strain evidence="6">cv. 540-79</strain>
    </source>
</reference>
<dbReference type="PANTHER" id="PTHR26379">
    <property type="entry name" value="BTB/POZ AND MATH DOMAIN-CONTAINING PROTEIN 1"/>
    <property type="match status" value="1"/>
</dbReference>
<dbReference type="OrthoDB" id="6359816at2759"/>
<feature type="domain" description="BTB" evidence="3">
    <location>
        <begin position="196"/>
        <end position="257"/>
    </location>
</feature>
<accession>A0A9W7XB71</accession>
<dbReference type="PROSITE" id="PS50144">
    <property type="entry name" value="MATH"/>
    <property type="match status" value="1"/>
</dbReference>
<proteinExistence type="inferred from homology"/>
<evidence type="ECO:0000259" key="3">
    <source>
        <dbReference type="PROSITE" id="PS50097"/>
    </source>
</evidence>
<dbReference type="CDD" id="cd00121">
    <property type="entry name" value="MATH"/>
    <property type="match status" value="1"/>
</dbReference>
<comment type="similarity">
    <text evidence="2">Belongs to the Tdpoz family.</text>
</comment>
<dbReference type="InterPro" id="IPR008974">
    <property type="entry name" value="TRAF-like"/>
</dbReference>
<comment type="pathway">
    <text evidence="1">Protein modification; protein ubiquitination.</text>
</comment>
<dbReference type="PROSITE" id="PS50097">
    <property type="entry name" value="BTB"/>
    <property type="match status" value="1"/>
</dbReference>
<evidence type="ECO:0008006" key="7">
    <source>
        <dbReference type="Google" id="ProtNLM"/>
    </source>
</evidence>
<feature type="domain" description="MATH" evidence="4">
    <location>
        <begin position="12"/>
        <end position="150"/>
    </location>
</feature>
<evidence type="ECO:0000256" key="1">
    <source>
        <dbReference type="ARBA" id="ARBA00004906"/>
    </source>
</evidence>